<protein>
    <submittedName>
        <fullName evidence="1">Uncharacterized protein</fullName>
    </submittedName>
</protein>
<reference evidence="1" key="1">
    <citation type="submission" date="2018-05" db="EMBL/GenBank/DDBJ databases">
        <title>Draft genome of Mucuna pruriens seed.</title>
        <authorList>
            <person name="Nnadi N.E."/>
            <person name="Vos R."/>
            <person name="Hasami M.H."/>
            <person name="Devisetty U.K."/>
            <person name="Aguiy J.C."/>
        </authorList>
    </citation>
    <scope>NUCLEOTIDE SEQUENCE [LARGE SCALE GENOMIC DNA]</scope>
    <source>
        <strain evidence="1">JCA_2017</strain>
    </source>
</reference>
<accession>A0A371EZK3</accession>
<dbReference type="OrthoDB" id="1931687at2759"/>
<name>A0A371EZK3_MUCPR</name>
<proteinExistence type="predicted"/>
<sequence>MSVVANGARWMEAGKNLSKNIIFMSINDVKMEASLEALDLWEAVEEDYDVLPLLDNPTMAQIMS</sequence>
<evidence type="ECO:0000313" key="2">
    <source>
        <dbReference type="Proteomes" id="UP000257109"/>
    </source>
</evidence>
<keyword evidence="2" id="KW-1185">Reference proteome</keyword>
<evidence type="ECO:0000313" key="1">
    <source>
        <dbReference type="EMBL" id="RDX71439.1"/>
    </source>
</evidence>
<gene>
    <name evidence="1" type="ORF">CR513_49221</name>
</gene>
<feature type="non-terminal residue" evidence="1">
    <location>
        <position position="1"/>
    </location>
</feature>
<dbReference type="EMBL" id="QJKJ01011335">
    <property type="protein sequence ID" value="RDX71439.1"/>
    <property type="molecule type" value="Genomic_DNA"/>
</dbReference>
<dbReference type="AlphaFoldDB" id="A0A371EZK3"/>
<dbReference type="Proteomes" id="UP000257109">
    <property type="component" value="Unassembled WGS sequence"/>
</dbReference>
<comment type="caution">
    <text evidence="1">The sequence shown here is derived from an EMBL/GenBank/DDBJ whole genome shotgun (WGS) entry which is preliminary data.</text>
</comment>
<organism evidence="1 2">
    <name type="scientific">Mucuna pruriens</name>
    <name type="common">Velvet bean</name>
    <name type="synonym">Dolichos pruriens</name>
    <dbReference type="NCBI Taxonomy" id="157652"/>
    <lineage>
        <taxon>Eukaryota</taxon>
        <taxon>Viridiplantae</taxon>
        <taxon>Streptophyta</taxon>
        <taxon>Embryophyta</taxon>
        <taxon>Tracheophyta</taxon>
        <taxon>Spermatophyta</taxon>
        <taxon>Magnoliopsida</taxon>
        <taxon>eudicotyledons</taxon>
        <taxon>Gunneridae</taxon>
        <taxon>Pentapetalae</taxon>
        <taxon>rosids</taxon>
        <taxon>fabids</taxon>
        <taxon>Fabales</taxon>
        <taxon>Fabaceae</taxon>
        <taxon>Papilionoideae</taxon>
        <taxon>50 kb inversion clade</taxon>
        <taxon>NPAAA clade</taxon>
        <taxon>indigoferoid/millettioid clade</taxon>
        <taxon>Phaseoleae</taxon>
        <taxon>Mucuna</taxon>
    </lineage>
</organism>